<dbReference type="EMBL" id="AP026709">
    <property type="protein sequence ID" value="BDQ37255.1"/>
    <property type="molecule type" value="Genomic_DNA"/>
</dbReference>
<protein>
    <submittedName>
        <fullName evidence="2">Uncharacterized protein</fullName>
    </submittedName>
</protein>
<gene>
    <name evidence="2" type="ORF">SYK_16150</name>
</gene>
<dbReference type="Proteomes" id="UP001317742">
    <property type="component" value="Chromosome"/>
</dbReference>
<reference evidence="2 3" key="1">
    <citation type="submission" date="2022-08" db="EMBL/GenBank/DDBJ databases">
        <title>Genome Sequence of the sulphate-reducing bacterium, Pseudodesulfovibrio sp. SYK.</title>
        <authorList>
            <person name="Kondo R."/>
            <person name="Kataoka T."/>
        </authorList>
    </citation>
    <scope>NUCLEOTIDE SEQUENCE [LARGE SCALE GENOMIC DNA]</scope>
    <source>
        <strain evidence="2 3">SYK</strain>
    </source>
</reference>
<keyword evidence="1" id="KW-0732">Signal</keyword>
<accession>A0ABM8B0D8</accession>
<keyword evidence="3" id="KW-1185">Reference proteome</keyword>
<name>A0ABM8B0D8_9BACT</name>
<proteinExistence type="predicted"/>
<feature type="signal peptide" evidence="1">
    <location>
        <begin position="1"/>
        <end position="24"/>
    </location>
</feature>
<organism evidence="2 3">
    <name type="scientific">Pseudodesulfovibrio nedwellii</name>
    <dbReference type="NCBI Taxonomy" id="2973072"/>
    <lineage>
        <taxon>Bacteria</taxon>
        <taxon>Pseudomonadati</taxon>
        <taxon>Thermodesulfobacteriota</taxon>
        <taxon>Desulfovibrionia</taxon>
        <taxon>Desulfovibrionales</taxon>
        <taxon>Desulfovibrionaceae</taxon>
    </lineage>
</organism>
<feature type="chain" id="PRO_5046726813" evidence="1">
    <location>
        <begin position="25"/>
        <end position="425"/>
    </location>
</feature>
<evidence type="ECO:0000313" key="2">
    <source>
        <dbReference type="EMBL" id="BDQ37255.1"/>
    </source>
</evidence>
<evidence type="ECO:0000313" key="3">
    <source>
        <dbReference type="Proteomes" id="UP001317742"/>
    </source>
</evidence>
<evidence type="ECO:0000256" key="1">
    <source>
        <dbReference type="SAM" id="SignalP"/>
    </source>
</evidence>
<dbReference type="RefSeq" id="WP_281763113.1">
    <property type="nucleotide sequence ID" value="NZ_AP026709.1"/>
</dbReference>
<sequence>MKGFWVAVWLGLFAALAIPASVQAEEELSPLGEMLEQLELYGFWETRMGARTQNDPEEKDISIGETRLQLEAFTSTENMDFKYRGDIRGDLVAECVAYETREAWAFARPYDFLDVKAGRQILTWGTGGLVFLNDLFPKDWQSFFIGRDAEYLKAPTSSVKVGLFSDIANVDLVYTPKFESDRYINGEYISYWDASRQALVGNDHVLKTDTPDRWFQDDEFAARIYRNIDNYELALYLYRGFWKSPNGVSSNGKSIFPELNAYGGSIRGAVGPGIGNVEFVYYHSPESRGGKNASVRNSEMRYLVGYAQEVWQDFNANAQYYVEHMLDYDEYREQLTSGDPRDEFRHVVTLQLTQLLMNQNFTLSLDTYYSPSDKDAYLRPNMSYKVSDAIVVGLGANIFMGESQSTFFGQFEKNTNIFTSFRYSF</sequence>